<dbReference type="Proteomes" id="UP001434883">
    <property type="component" value="Unassembled WGS sequence"/>
</dbReference>
<evidence type="ECO:0000313" key="2">
    <source>
        <dbReference type="EMBL" id="MEQ2216942.1"/>
    </source>
</evidence>
<keyword evidence="3" id="KW-1185">Reference proteome</keyword>
<dbReference type="InterPro" id="IPR058844">
    <property type="entry name" value="PB_DAAF9"/>
</dbReference>
<feature type="domain" description="DAAF9 pita-bread-like" evidence="1">
    <location>
        <begin position="42"/>
        <end position="89"/>
    </location>
</feature>
<evidence type="ECO:0000313" key="3">
    <source>
        <dbReference type="Proteomes" id="UP001434883"/>
    </source>
</evidence>
<comment type="caution">
    <text evidence="2">The sequence shown here is derived from an EMBL/GenBank/DDBJ whole genome shotgun (WGS) entry which is preliminary data.</text>
</comment>
<dbReference type="EMBL" id="JAHRIN010073770">
    <property type="protein sequence ID" value="MEQ2216942.1"/>
    <property type="molecule type" value="Genomic_DNA"/>
</dbReference>
<dbReference type="Pfam" id="PF25203">
    <property type="entry name" value="PB_DAAF9"/>
    <property type="match status" value="1"/>
</dbReference>
<dbReference type="InterPro" id="IPR040342">
    <property type="entry name" value="DNAAF9"/>
</dbReference>
<protein>
    <recommendedName>
        <fullName evidence="1">DAAF9 pita-bread-like domain-containing protein</fullName>
    </recommendedName>
</protein>
<dbReference type="PANTHER" id="PTHR33664">
    <property type="entry name" value="RCG26366"/>
    <property type="match status" value="1"/>
</dbReference>
<organism evidence="2 3">
    <name type="scientific">Xenoophorus captivus</name>
    <dbReference type="NCBI Taxonomy" id="1517983"/>
    <lineage>
        <taxon>Eukaryota</taxon>
        <taxon>Metazoa</taxon>
        <taxon>Chordata</taxon>
        <taxon>Craniata</taxon>
        <taxon>Vertebrata</taxon>
        <taxon>Euteleostomi</taxon>
        <taxon>Actinopterygii</taxon>
        <taxon>Neopterygii</taxon>
        <taxon>Teleostei</taxon>
        <taxon>Neoteleostei</taxon>
        <taxon>Acanthomorphata</taxon>
        <taxon>Ovalentaria</taxon>
        <taxon>Atherinomorphae</taxon>
        <taxon>Cyprinodontiformes</taxon>
        <taxon>Goodeidae</taxon>
        <taxon>Xenoophorus</taxon>
    </lineage>
</organism>
<gene>
    <name evidence="2" type="ORF">XENOCAPTIV_026373</name>
</gene>
<proteinExistence type="predicted"/>
<evidence type="ECO:0000259" key="1">
    <source>
        <dbReference type="Pfam" id="PF25203"/>
    </source>
</evidence>
<sequence length="100" mass="11292">MLVGFKDLGIFEKQWSSFFSSIDLESHLSILDLSEAQAGEVCKSRQPFVLFGKHSSSEDLDNISFNFPSESHQVRHTGPQGSTAKHMVRHRSCLVWKPTL</sequence>
<accession>A0ABV0SAK2</accession>
<name>A0ABV0SAK2_9TELE</name>
<dbReference type="PANTHER" id="PTHR33664:SF1">
    <property type="entry name" value="DYNEIN AXONEMAL ASSEMBLY FACTOR 9"/>
    <property type="match status" value="1"/>
</dbReference>
<reference evidence="2 3" key="1">
    <citation type="submission" date="2021-06" db="EMBL/GenBank/DDBJ databases">
        <authorList>
            <person name="Palmer J.M."/>
        </authorList>
    </citation>
    <scope>NUCLEOTIDE SEQUENCE [LARGE SCALE GENOMIC DNA]</scope>
    <source>
        <strain evidence="2 3">XC_2019</strain>
        <tissue evidence="2">Muscle</tissue>
    </source>
</reference>